<proteinExistence type="predicted"/>
<reference evidence="1" key="1">
    <citation type="submission" date="2020-10" db="EMBL/GenBank/DDBJ databases">
        <title>Chromosome-scale genome assembly of the Allis shad, Alosa alosa.</title>
        <authorList>
            <person name="Margot Z."/>
            <person name="Christophe K."/>
            <person name="Cabau C."/>
            <person name="Louis A."/>
            <person name="Berthelot C."/>
            <person name="Parey E."/>
            <person name="Roest Crollius H."/>
            <person name="Montfort J."/>
            <person name="Robinson-Rechavi M."/>
            <person name="Bucao C."/>
            <person name="Bouchez O."/>
            <person name="Gislard M."/>
            <person name="Lluch J."/>
            <person name="Milhes M."/>
            <person name="Lampietro C."/>
            <person name="Lopez Roques C."/>
            <person name="Donnadieu C."/>
            <person name="Braasch I."/>
            <person name="Desvignes T."/>
            <person name="Postlethwait J."/>
            <person name="Bobe J."/>
            <person name="Guiguen Y."/>
        </authorList>
    </citation>
    <scope>NUCLEOTIDE SEQUENCE</scope>
    <source>
        <strain evidence="1">M-15738</strain>
        <tissue evidence="1">Blood</tissue>
    </source>
</reference>
<protein>
    <submittedName>
        <fullName evidence="1">Uncharacterized protein</fullName>
    </submittedName>
</protein>
<dbReference type="AlphaFoldDB" id="A0AAV6G6M1"/>
<accession>A0AAV6G6M1</accession>
<keyword evidence="2" id="KW-1185">Reference proteome</keyword>
<name>A0AAV6G6M1_9TELE</name>
<organism evidence="1 2">
    <name type="scientific">Alosa alosa</name>
    <name type="common">allis shad</name>
    <dbReference type="NCBI Taxonomy" id="278164"/>
    <lineage>
        <taxon>Eukaryota</taxon>
        <taxon>Metazoa</taxon>
        <taxon>Chordata</taxon>
        <taxon>Craniata</taxon>
        <taxon>Vertebrata</taxon>
        <taxon>Euteleostomi</taxon>
        <taxon>Actinopterygii</taxon>
        <taxon>Neopterygii</taxon>
        <taxon>Teleostei</taxon>
        <taxon>Clupei</taxon>
        <taxon>Clupeiformes</taxon>
        <taxon>Clupeoidei</taxon>
        <taxon>Clupeidae</taxon>
        <taxon>Alosa</taxon>
    </lineage>
</organism>
<dbReference type="EMBL" id="JADWDJ010000014">
    <property type="protein sequence ID" value="KAG5270475.1"/>
    <property type="molecule type" value="Genomic_DNA"/>
</dbReference>
<comment type="caution">
    <text evidence="1">The sequence shown here is derived from an EMBL/GenBank/DDBJ whole genome shotgun (WGS) entry which is preliminary data.</text>
</comment>
<dbReference type="Gene3D" id="1.20.1050.10">
    <property type="match status" value="1"/>
</dbReference>
<dbReference type="Proteomes" id="UP000823561">
    <property type="component" value="Chromosome 14"/>
</dbReference>
<gene>
    <name evidence="1" type="ORF">AALO_G00193050</name>
</gene>
<evidence type="ECO:0000313" key="1">
    <source>
        <dbReference type="EMBL" id="KAG5270475.1"/>
    </source>
</evidence>
<evidence type="ECO:0000313" key="2">
    <source>
        <dbReference type="Proteomes" id="UP000823561"/>
    </source>
</evidence>
<sequence length="73" mass="8520">MMDDSITDIMTNYMKLIYEDYDTKKENYLKEFQSILARFEKKSLLVTKGVSLLENRSTLQIMASFSSCCTTRS</sequence>